<organism evidence="1 2">
    <name type="scientific">Porphyridium purpureum</name>
    <name type="common">Red alga</name>
    <name type="synonym">Porphyridium cruentum</name>
    <dbReference type="NCBI Taxonomy" id="35688"/>
    <lineage>
        <taxon>Eukaryota</taxon>
        <taxon>Rhodophyta</taxon>
        <taxon>Bangiophyceae</taxon>
        <taxon>Porphyridiales</taxon>
        <taxon>Porphyridiaceae</taxon>
        <taxon>Porphyridium</taxon>
    </lineage>
</organism>
<dbReference type="OrthoDB" id="4181at2759"/>
<gene>
    <name evidence="1" type="ORF">FVE85_4078</name>
</gene>
<name>A0A5J4YTL2_PORPP</name>
<accession>A0A5J4YTL2</accession>
<evidence type="ECO:0000313" key="2">
    <source>
        <dbReference type="Proteomes" id="UP000324585"/>
    </source>
</evidence>
<proteinExistence type="predicted"/>
<evidence type="ECO:0000313" key="1">
    <source>
        <dbReference type="EMBL" id="KAA8494103.1"/>
    </source>
</evidence>
<sequence>MAAQAFHSIPAAPRTWRQRFGHVSSTALCSGKRPVWSRQMKKPSMVAPQNGPNGPMQDKGSKALYKRPSIAIEKGGGFYIPGLEGPRLRIFIGTVAGLLLTWNHSSGPGLNASWHTLLSESVAALAALSLLSIAFKQMNAPAVPSAQSSNAQNVSAGATPVADTDANSSGFDEGGIPLNIQPMSRDSTGTIEQWLVESVVDLTIMDCCAIVKEQADQAATVSGNVGRIRSLSAGEDLGEVIRRVKAEGQSLYLDNLSTLPPGVDIPFVVNPECSAFVVPVGKGDDRLLVALGPVTASTDATLSRREREWIETVTQEILQTAS</sequence>
<keyword evidence="2" id="KW-1185">Reference proteome</keyword>
<dbReference type="AlphaFoldDB" id="A0A5J4YTL2"/>
<dbReference type="OMA" id="CCAIVKE"/>
<protein>
    <submittedName>
        <fullName evidence="1">Uncharacterized protein</fullName>
    </submittedName>
</protein>
<reference evidence="2" key="1">
    <citation type="journal article" date="2019" name="Nat. Commun.">
        <title>Expansion of phycobilisome linker gene families in mesophilic red algae.</title>
        <authorList>
            <person name="Lee J."/>
            <person name="Kim D."/>
            <person name="Bhattacharya D."/>
            <person name="Yoon H.S."/>
        </authorList>
    </citation>
    <scope>NUCLEOTIDE SEQUENCE [LARGE SCALE GENOMIC DNA]</scope>
    <source>
        <strain evidence="2">CCMP 1328</strain>
    </source>
</reference>
<dbReference type="EMBL" id="VRMN01000005">
    <property type="protein sequence ID" value="KAA8494103.1"/>
    <property type="molecule type" value="Genomic_DNA"/>
</dbReference>
<dbReference type="Proteomes" id="UP000324585">
    <property type="component" value="Unassembled WGS sequence"/>
</dbReference>
<comment type="caution">
    <text evidence="1">The sequence shown here is derived from an EMBL/GenBank/DDBJ whole genome shotgun (WGS) entry which is preliminary data.</text>
</comment>